<reference evidence="3" key="1">
    <citation type="journal article" date="2019" name="Int. J. Syst. Evol. Microbiol.">
        <title>The Global Catalogue of Microorganisms (GCM) 10K type strain sequencing project: providing services to taxonomists for standard genome sequencing and annotation.</title>
        <authorList>
            <consortium name="The Broad Institute Genomics Platform"/>
            <consortium name="The Broad Institute Genome Sequencing Center for Infectious Disease"/>
            <person name="Wu L."/>
            <person name="Ma J."/>
        </authorList>
    </citation>
    <scope>NUCLEOTIDE SEQUENCE [LARGE SCALE GENOMIC DNA]</scope>
    <source>
        <strain evidence="3">CGMCC 1.15472</strain>
    </source>
</reference>
<evidence type="ECO:0000313" key="3">
    <source>
        <dbReference type="Proteomes" id="UP000632322"/>
    </source>
</evidence>
<evidence type="ECO:0008006" key="4">
    <source>
        <dbReference type="Google" id="ProtNLM"/>
    </source>
</evidence>
<evidence type="ECO:0000313" key="2">
    <source>
        <dbReference type="EMBL" id="GGC39566.1"/>
    </source>
</evidence>
<feature type="compositionally biased region" description="Basic and acidic residues" evidence="1">
    <location>
        <begin position="58"/>
        <end position="72"/>
    </location>
</feature>
<organism evidence="2 3">
    <name type="scientific">Brevibacterium sediminis</name>
    <dbReference type="NCBI Taxonomy" id="1857024"/>
    <lineage>
        <taxon>Bacteria</taxon>
        <taxon>Bacillati</taxon>
        <taxon>Actinomycetota</taxon>
        <taxon>Actinomycetes</taxon>
        <taxon>Micrococcales</taxon>
        <taxon>Brevibacteriaceae</taxon>
        <taxon>Brevibacterium</taxon>
    </lineage>
</organism>
<evidence type="ECO:0000256" key="1">
    <source>
        <dbReference type="SAM" id="MobiDB-lite"/>
    </source>
</evidence>
<dbReference type="EMBL" id="BMJG01000007">
    <property type="protein sequence ID" value="GGC39566.1"/>
    <property type="molecule type" value="Genomic_DNA"/>
</dbReference>
<feature type="compositionally biased region" description="Gly residues" evidence="1">
    <location>
        <begin position="116"/>
        <end position="127"/>
    </location>
</feature>
<feature type="region of interest" description="Disordered" evidence="1">
    <location>
        <begin position="1"/>
        <end position="127"/>
    </location>
</feature>
<name>A0ABQ1MIG8_9MICO</name>
<feature type="compositionally biased region" description="Basic and acidic residues" evidence="1">
    <location>
        <begin position="1"/>
        <end position="36"/>
    </location>
</feature>
<feature type="compositionally biased region" description="Basic and acidic residues" evidence="1">
    <location>
        <begin position="98"/>
        <end position="115"/>
    </location>
</feature>
<protein>
    <recommendedName>
        <fullName evidence="4">Antitoxin</fullName>
    </recommendedName>
</protein>
<dbReference type="RefSeq" id="WP_181271627.1">
    <property type="nucleotide sequence ID" value="NZ_BMJG01000007.1"/>
</dbReference>
<dbReference type="Pfam" id="PF14013">
    <property type="entry name" value="MT0933_antitox"/>
    <property type="match status" value="1"/>
</dbReference>
<accession>A0ABQ1MIG8</accession>
<dbReference type="InterPro" id="IPR028037">
    <property type="entry name" value="Antitoxin_Rv0909/MT0933"/>
</dbReference>
<proteinExistence type="predicted"/>
<sequence length="127" mass="13132">MAFDKFLDKAKNLANDPKVKDKLNSDKAEKVTDSVLDKAAGVADSLTGGKHSDKIKKARDAADNAIGNDRDQTGGANRSDDQPGGANRGDDQPGGANRGDDVRGNDVRGDDRGDNGLDGGNGPAGNR</sequence>
<dbReference type="Proteomes" id="UP000632322">
    <property type="component" value="Unassembled WGS sequence"/>
</dbReference>
<keyword evidence="3" id="KW-1185">Reference proteome</keyword>
<comment type="caution">
    <text evidence="2">The sequence shown here is derived from an EMBL/GenBank/DDBJ whole genome shotgun (WGS) entry which is preliminary data.</text>
</comment>
<gene>
    <name evidence="2" type="ORF">GCM10010974_22490</name>
</gene>